<dbReference type="Proteomes" id="UP001234178">
    <property type="component" value="Unassembled WGS sequence"/>
</dbReference>
<comment type="caution">
    <text evidence="1">The sequence shown here is derived from an EMBL/GenBank/DDBJ whole genome shotgun (WGS) entry which is preliminary data.</text>
</comment>
<keyword evidence="2" id="KW-1185">Reference proteome</keyword>
<gene>
    <name evidence="1" type="ORF">OUZ56_014447</name>
</gene>
<accession>A0ABR0AJY7</accession>
<evidence type="ECO:0000313" key="2">
    <source>
        <dbReference type="Proteomes" id="UP001234178"/>
    </source>
</evidence>
<evidence type="ECO:0000313" key="1">
    <source>
        <dbReference type="EMBL" id="KAK4025374.1"/>
    </source>
</evidence>
<sequence length="167" mass="19462">MRMRPVINMFPREFATTPYLPYHLGLWLSSSSQNTLIDAQQYESQRYWFSKLAQLVISPTRYGNLLPLRLHLSADCWSETIDPLTSCQTLTQKFDLLTSSRNFCLKTDPRSVLKKLPRQAEDKGNGSNRFDAQRIARNPSVDFVRRVRESIRKCWRAFLFPVRTASS</sequence>
<name>A0ABR0AJY7_9CRUS</name>
<reference evidence="1 2" key="1">
    <citation type="journal article" date="2023" name="Nucleic Acids Res.">
        <title>The hologenome of Daphnia magna reveals possible DNA methylation and microbiome-mediated evolution of the host genome.</title>
        <authorList>
            <person name="Chaturvedi A."/>
            <person name="Li X."/>
            <person name="Dhandapani V."/>
            <person name="Marshall H."/>
            <person name="Kissane S."/>
            <person name="Cuenca-Cambronero M."/>
            <person name="Asole G."/>
            <person name="Calvet F."/>
            <person name="Ruiz-Romero M."/>
            <person name="Marangio P."/>
            <person name="Guigo R."/>
            <person name="Rago D."/>
            <person name="Mirbahai L."/>
            <person name="Eastwood N."/>
            <person name="Colbourne J.K."/>
            <person name="Zhou J."/>
            <person name="Mallon E."/>
            <person name="Orsini L."/>
        </authorList>
    </citation>
    <scope>NUCLEOTIDE SEQUENCE [LARGE SCALE GENOMIC DNA]</scope>
    <source>
        <strain evidence="1">LRV0_1</strain>
    </source>
</reference>
<protein>
    <submittedName>
        <fullName evidence="1">Uncharacterized protein</fullName>
    </submittedName>
</protein>
<proteinExistence type="predicted"/>
<dbReference type="EMBL" id="JAOYFB010000038">
    <property type="protein sequence ID" value="KAK4025374.1"/>
    <property type="molecule type" value="Genomic_DNA"/>
</dbReference>
<organism evidence="1 2">
    <name type="scientific">Daphnia magna</name>
    <dbReference type="NCBI Taxonomy" id="35525"/>
    <lineage>
        <taxon>Eukaryota</taxon>
        <taxon>Metazoa</taxon>
        <taxon>Ecdysozoa</taxon>
        <taxon>Arthropoda</taxon>
        <taxon>Crustacea</taxon>
        <taxon>Branchiopoda</taxon>
        <taxon>Diplostraca</taxon>
        <taxon>Cladocera</taxon>
        <taxon>Anomopoda</taxon>
        <taxon>Daphniidae</taxon>
        <taxon>Daphnia</taxon>
    </lineage>
</organism>